<dbReference type="EMBL" id="JAVRIB010000014">
    <property type="protein sequence ID" value="MDT0635865.1"/>
    <property type="molecule type" value="Genomic_DNA"/>
</dbReference>
<name>A0ABU3C2T0_9GAMM</name>
<proteinExistence type="predicted"/>
<gene>
    <name evidence="1" type="ORF">RM532_12995</name>
</gene>
<dbReference type="RefSeq" id="WP_311653764.1">
    <property type="nucleotide sequence ID" value="NZ_JAVRIB010000014.1"/>
</dbReference>
<protein>
    <submittedName>
        <fullName evidence="1">Uncharacterized protein</fullName>
    </submittedName>
</protein>
<evidence type="ECO:0000313" key="1">
    <source>
        <dbReference type="EMBL" id="MDT0635865.1"/>
    </source>
</evidence>
<dbReference type="Proteomes" id="UP001251857">
    <property type="component" value="Unassembled WGS sequence"/>
</dbReference>
<comment type="caution">
    <text evidence="1">The sequence shown here is derived from an EMBL/GenBank/DDBJ whole genome shotgun (WGS) entry which is preliminary data.</text>
</comment>
<reference evidence="1 2" key="1">
    <citation type="submission" date="2023-09" db="EMBL/GenBank/DDBJ databases">
        <authorList>
            <person name="Rey-Velasco X."/>
        </authorList>
    </citation>
    <scope>NUCLEOTIDE SEQUENCE [LARGE SCALE GENOMIC DNA]</scope>
    <source>
        <strain evidence="1 2">W335</strain>
    </source>
</reference>
<accession>A0ABU3C2T0</accession>
<sequence>MTQGAVVALALATTLDADAARRLHDFDGLDEAGIERAVTTLWQQRQGNRELPWHLQRLDAAAWVTIAPDRARIHALAAADEQEEAELLDRLHSVLSDAALVAAWDGDRTWPLLRARAARHGRALPWLWPAADSHSSLMGVTAAICPAGSSPASPPLREWAALLGAPMLSARASADCQQEALDTAHALLALQVARANCSPTEAQACRSALARA</sequence>
<organism evidence="1 2">
    <name type="scientific">Spectribacter hydrogenoxidans</name>
    <dbReference type="NCBI Taxonomy" id="3075608"/>
    <lineage>
        <taxon>Bacteria</taxon>
        <taxon>Pseudomonadati</taxon>
        <taxon>Pseudomonadota</taxon>
        <taxon>Gammaproteobacteria</taxon>
        <taxon>Salinisphaerales</taxon>
        <taxon>Salinisphaeraceae</taxon>
        <taxon>Spectribacter</taxon>
    </lineage>
</organism>
<keyword evidence="2" id="KW-1185">Reference proteome</keyword>
<evidence type="ECO:0000313" key="2">
    <source>
        <dbReference type="Proteomes" id="UP001251857"/>
    </source>
</evidence>